<organism evidence="1">
    <name type="scientific">Scrofimicrobium appendicitidis</name>
    <dbReference type="NCBI Taxonomy" id="3079930"/>
    <lineage>
        <taxon>Bacteria</taxon>
        <taxon>Bacillati</taxon>
        <taxon>Actinomycetota</taxon>
        <taxon>Actinomycetes</taxon>
        <taxon>Actinomycetales</taxon>
        <taxon>Actinomycetaceae</taxon>
        <taxon>Scrofimicrobium</taxon>
    </lineage>
</organism>
<gene>
    <name evidence="1" type="ORF">SAC06_07785</name>
</gene>
<proteinExistence type="predicted"/>
<dbReference type="RefSeq" id="WP_350257742.1">
    <property type="nucleotide sequence ID" value="NZ_CP138335.1"/>
</dbReference>
<dbReference type="EMBL" id="CP138335">
    <property type="protein sequence ID" value="XBW07537.1"/>
    <property type="molecule type" value="Genomic_DNA"/>
</dbReference>
<dbReference type="Pfam" id="PF10698">
    <property type="entry name" value="DUF2505"/>
    <property type="match status" value="1"/>
</dbReference>
<dbReference type="KEGG" id="sapp:SAC06_07785"/>
<sequence>MQFSEKYEYPAGFDQIWEMYADPEFHAQRLSAAQLEEATVNAHLDGDDLTVELRGQVSPEAIPAQVSRFVKGRLSLSLTETWHRTGSEATGRMTVDISGAPVKIGAELALTSPAAALTERAMTGDLKVSIPLLGPRLEKEAMRFIPMLVNAELSAAEAWLSSH</sequence>
<reference evidence="1" key="1">
    <citation type="submission" date="2023-11" db="EMBL/GenBank/DDBJ databases">
        <title>Scrofimicrobium hongkongense sp. nov., isolated from a patient with peritonitis.</title>
        <authorList>
            <person name="Lao H.Y."/>
            <person name="Wong A.Y.P."/>
            <person name="Ng T.L."/>
            <person name="Wong R.Y.L."/>
            <person name="Yau M.C.Y."/>
            <person name="Lam J.Y.W."/>
            <person name="Siu G.K.H."/>
        </authorList>
    </citation>
    <scope>NUCLEOTIDE SEQUENCE</scope>
    <source>
        <strain evidence="1">R131</strain>
    </source>
</reference>
<dbReference type="InterPro" id="IPR019639">
    <property type="entry name" value="DUF2505"/>
</dbReference>
<dbReference type="SUPFAM" id="SSF55961">
    <property type="entry name" value="Bet v1-like"/>
    <property type="match status" value="1"/>
</dbReference>
<accession>A0AAU7V671</accession>
<evidence type="ECO:0000313" key="1">
    <source>
        <dbReference type="EMBL" id="XBW07537.1"/>
    </source>
</evidence>
<dbReference type="AlphaFoldDB" id="A0AAU7V671"/>
<protein>
    <submittedName>
        <fullName evidence="1">DUF2505 domain-containing protein</fullName>
    </submittedName>
</protein>
<name>A0AAU7V671_9ACTO</name>